<dbReference type="CDD" id="cd09719">
    <property type="entry name" value="Cas1_I-E"/>
    <property type="match status" value="1"/>
</dbReference>
<accession>A0ABW6UL07</accession>
<dbReference type="Pfam" id="PF01867">
    <property type="entry name" value="Cas_Cas1"/>
    <property type="match status" value="2"/>
</dbReference>
<comment type="subunit">
    <text evidence="8">Homodimer, forms a heterotetramer with a Cas2 homodimer.</text>
</comment>
<evidence type="ECO:0000313" key="9">
    <source>
        <dbReference type="EMBL" id="MFF4524091.1"/>
    </source>
</evidence>
<feature type="binding site" evidence="8">
    <location>
        <position position="213"/>
    </location>
    <ligand>
        <name>Mn(2+)</name>
        <dbReference type="ChEBI" id="CHEBI:29035"/>
    </ligand>
</feature>
<dbReference type="InterPro" id="IPR033641">
    <property type="entry name" value="Cas1_I-E"/>
</dbReference>
<evidence type="ECO:0000256" key="3">
    <source>
        <dbReference type="ARBA" id="ARBA00022759"/>
    </source>
</evidence>
<dbReference type="NCBIfam" id="TIGR03638">
    <property type="entry name" value="cas1_ECOLI"/>
    <property type="match status" value="1"/>
</dbReference>
<keyword evidence="10" id="KW-1185">Reference proteome</keyword>
<keyword evidence="6 8" id="KW-0051">Antiviral defense</keyword>
<comment type="caution">
    <text evidence="9">The sequence shown here is derived from an EMBL/GenBank/DDBJ whole genome shotgun (WGS) entry which is preliminary data.</text>
</comment>
<dbReference type="NCBIfam" id="TIGR00287">
    <property type="entry name" value="cas1"/>
    <property type="match status" value="1"/>
</dbReference>
<dbReference type="Gene3D" id="3.100.10.20">
    <property type="entry name" value="CRISPR-associated endonuclease Cas1, N-terminal domain"/>
    <property type="match status" value="1"/>
</dbReference>
<evidence type="ECO:0000256" key="2">
    <source>
        <dbReference type="ARBA" id="ARBA00022723"/>
    </source>
</evidence>
<comment type="cofactor">
    <cofactor evidence="8">
        <name>Mg(2+)</name>
        <dbReference type="ChEBI" id="CHEBI:18420"/>
    </cofactor>
    <cofactor evidence="8">
        <name>Mn(2+)</name>
        <dbReference type="ChEBI" id="CHEBI:29035"/>
    </cofactor>
</comment>
<keyword evidence="8" id="KW-0464">Manganese</keyword>
<dbReference type="EC" id="3.1.-.-" evidence="8"/>
<dbReference type="InterPro" id="IPR002729">
    <property type="entry name" value="CRISPR-assoc_Cas1"/>
</dbReference>
<keyword evidence="5 8" id="KW-0460">Magnesium</keyword>
<keyword evidence="2 8" id="KW-0479">Metal-binding</keyword>
<dbReference type="HAMAP" id="MF_01470">
    <property type="entry name" value="Cas1"/>
    <property type="match status" value="1"/>
</dbReference>
<evidence type="ECO:0000256" key="1">
    <source>
        <dbReference type="ARBA" id="ARBA00022722"/>
    </source>
</evidence>
<keyword evidence="4 8" id="KW-0378">Hydrolase</keyword>
<feature type="binding site" evidence="8">
    <location>
        <position position="226"/>
    </location>
    <ligand>
        <name>Mn(2+)</name>
        <dbReference type="ChEBI" id="CHEBI:29035"/>
    </ligand>
</feature>
<keyword evidence="1 8" id="KW-0540">Nuclease</keyword>
<reference evidence="9 10" key="1">
    <citation type="submission" date="2024-10" db="EMBL/GenBank/DDBJ databases">
        <title>The Natural Products Discovery Center: Release of the First 8490 Sequenced Strains for Exploring Actinobacteria Biosynthetic Diversity.</title>
        <authorList>
            <person name="Kalkreuter E."/>
            <person name="Kautsar S.A."/>
            <person name="Yang D."/>
            <person name="Bader C.D."/>
            <person name="Teijaro C.N."/>
            <person name="Fluegel L."/>
            <person name="Davis C.M."/>
            <person name="Simpson J.R."/>
            <person name="Lauterbach L."/>
            <person name="Steele A.D."/>
            <person name="Gui C."/>
            <person name="Meng S."/>
            <person name="Li G."/>
            <person name="Viehrig K."/>
            <person name="Ye F."/>
            <person name="Su P."/>
            <person name="Kiefer A.F."/>
            <person name="Nichols A."/>
            <person name="Cepeda A.J."/>
            <person name="Yan W."/>
            <person name="Fan B."/>
            <person name="Jiang Y."/>
            <person name="Adhikari A."/>
            <person name="Zheng C.-J."/>
            <person name="Schuster L."/>
            <person name="Cowan T.M."/>
            <person name="Smanski M.J."/>
            <person name="Chevrette M.G."/>
            <person name="De Carvalho L.P.S."/>
            <person name="Shen B."/>
        </authorList>
    </citation>
    <scope>NUCLEOTIDE SEQUENCE [LARGE SCALE GENOMIC DNA]</scope>
    <source>
        <strain evidence="9 10">NPDC001390</strain>
    </source>
</reference>
<evidence type="ECO:0000256" key="8">
    <source>
        <dbReference type="HAMAP-Rule" id="MF_01470"/>
    </source>
</evidence>
<evidence type="ECO:0000256" key="5">
    <source>
        <dbReference type="ARBA" id="ARBA00022842"/>
    </source>
</evidence>
<feature type="binding site" evidence="8">
    <location>
        <position position="145"/>
    </location>
    <ligand>
        <name>Mn(2+)</name>
        <dbReference type="ChEBI" id="CHEBI:29035"/>
    </ligand>
</feature>
<dbReference type="EMBL" id="JBIAWJ010000011">
    <property type="protein sequence ID" value="MFF4524091.1"/>
    <property type="molecule type" value="Genomic_DNA"/>
</dbReference>
<evidence type="ECO:0000256" key="4">
    <source>
        <dbReference type="ARBA" id="ARBA00022801"/>
    </source>
</evidence>
<dbReference type="Proteomes" id="UP001602058">
    <property type="component" value="Unassembled WGS sequence"/>
</dbReference>
<protein>
    <recommendedName>
        <fullName evidence="8">CRISPR-associated endonuclease Cas1</fullName>
        <ecNumber evidence="8">3.1.-.-</ecNumber>
    </recommendedName>
</protein>
<dbReference type="InterPro" id="IPR050646">
    <property type="entry name" value="Cas1"/>
</dbReference>
<dbReference type="InterPro" id="IPR042211">
    <property type="entry name" value="CRISPR-assoc_Cas1_N"/>
</dbReference>
<dbReference type="PANTHER" id="PTHR34353:SF3">
    <property type="entry name" value="CRISPR-ASSOCIATED ENDONUCLEASE CAS1"/>
    <property type="match status" value="1"/>
</dbReference>
<proteinExistence type="inferred from homology"/>
<dbReference type="RefSeq" id="WP_350951465.1">
    <property type="nucleotide sequence ID" value="NZ_JBEOYX010000002.1"/>
</dbReference>
<dbReference type="InterPro" id="IPR042206">
    <property type="entry name" value="CRISPR-assoc_Cas1_C"/>
</dbReference>
<comment type="function">
    <text evidence="8">CRISPR (clustered regularly interspaced short palindromic repeat), is an adaptive immune system that provides protection against mobile genetic elements (viruses, transposable elements and conjugative plasmids). CRISPR clusters contain spacers, sequences complementary to antecedent mobile elements, and target invading nucleic acids. CRISPR clusters are transcribed and processed into CRISPR RNA (crRNA). Acts as a dsDNA endonuclease. Involved in the integration of spacer DNA into the CRISPR cassette.</text>
</comment>
<evidence type="ECO:0000256" key="6">
    <source>
        <dbReference type="ARBA" id="ARBA00023118"/>
    </source>
</evidence>
<name>A0ABW6UL07_9ACTN</name>
<gene>
    <name evidence="9" type="primary">cas1e</name>
    <name evidence="8" type="synonym">cas1</name>
    <name evidence="9" type="ORF">ACFY1D_22125</name>
</gene>
<sequence>MAEPWWKAAPQDVHRLEDRISSLYVERCHIDRDDNAIVLVNKVRTVRVPAAFLAVMLIGPGTRVTHAAIALLADSGTAVCWVGEHGVRMYAAGLGPSRGSQLLLKQAWLVTRPRERLDVARRMYAMRFPNEDTAGLTMQQLRGREGARIRRVYADHSRRTGVPWTKRDYKPGDAFAAGDDVNRLLSAANSALYGICHAVISGIGASPALGFVHTGSAISFVLDIADLYKAEYTIPLAFDLASQGLTSERDARIALRDAVAAGRLLPRIVSDIKGLLAPEAEELIDRDLGGLWDDKLGVVESGRNWDDSLFDEERYLSVVGPEAGSDAPDPSGSPR</sequence>
<evidence type="ECO:0000256" key="7">
    <source>
        <dbReference type="ARBA" id="ARBA00023125"/>
    </source>
</evidence>
<evidence type="ECO:0000313" key="10">
    <source>
        <dbReference type="Proteomes" id="UP001602058"/>
    </source>
</evidence>
<keyword evidence="3 8" id="KW-0255">Endonuclease</keyword>
<dbReference type="GO" id="GO:0004519">
    <property type="term" value="F:endonuclease activity"/>
    <property type="evidence" value="ECO:0007669"/>
    <property type="project" value="UniProtKB-KW"/>
</dbReference>
<organism evidence="9 10">
    <name type="scientific">Streptomyces bluensis</name>
    <dbReference type="NCBI Taxonomy" id="33897"/>
    <lineage>
        <taxon>Bacteria</taxon>
        <taxon>Bacillati</taxon>
        <taxon>Actinomycetota</taxon>
        <taxon>Actinomycetes</taxon>
        <taxon>Kitasatosporales</taxon>
        <taxon>Streptomycetaceae</taxon>
        <taxon>Streptomyces</taxon>
    </lineage>
</organism>
<dbReference type="InterPro" id="IPR019851">
    <property type="entry name" value="CRISPR-assoc_Cas1_ECOLI"/>
</dbReference>
<dbReference type="Gene3D" id="1.20.120.920">
    <property type="entry name" value="CRISPR-associated endonuclease Cas1, C-terminal domain"/>
    <property type="match status" value="1"/>
</dbReference>
<keyword evidence="7 8" id="KW-0238">DNA-binding</keyword>
<comment type="similarity">
    <text evidence="8">Belongs to the CRISPR-associated endonuclease Cas1 family.</text>
</comment>
<dbReference type="PANTHER" id="PTHR34353">
    <property type="entry name" value="CRISPR-ASSOCIATED ENDONUCLEASE CAS1 1"/>
    <property type="match status" value="1"/>
</dbReference>